<dbReference type="Proteomes" id="UP000095286">
    <property type="component" value="Unplaced"/>
</dbReference>
<sequence length="726" mass="83948">MPTTSSVMESTTIPITRATITFSFQSTINVTSSKPPTTVYRKSEDICLDEECIKIAAHYNENMNSKVDPCNNFYEFACDRFGTGKVMPKNEQKLTVLYEMKAQLNKDYHSLLESLTINSTTTKPLKLLKQYYDSCMDDGAQDSLDQMPLTSLISSIGGWPLMVNAKFDENLFKWESLEYQLHMLGLTGLFSLSVVPDIEDNSRYSIMFRSPQLLLEHKHLYAAPYSNNAHLQHYKVYMVELMELLDADPEAIESSLQLVIEFEQKLAKISTCNEGTTNCQKHHKITFGDFRRKIDKIEWDVFFNANIKNTLQPLTENTIIDVMDMEYFENVQQLLTTSNYEVIQNYLMWKVLHSFDTYLPQKYREPHETFNEKVYGFSVVPLWEECVNEVKKRLPLILSVEYTKRNVKQAKYDHVTDLLTNLKSSLRQTIANNDWMSSDTKLKALLKLERIGVKIGIPKQYLTHESLILQQFQHITLFPSNYFDNTISLVKSFYQSNLQKIHHPTNNFIEFVNQLTDVDAFYHFSGNQIIFSSGILRFPFYGVDAPEFVNYGSLGSGIGHELIHGYDDAGANFDKDGNLNYWWDKYTQSNYNSKKECFVSQYSSIIEKITQKPLNGEQTAIENIADNGGLRLAFEAYQKRISHINFDKSFPTFANTTVNQLFFIAYANTWCEVTRKESINYILDTDSHSLGEYRVNVPLQNYPQFATIFKCPVGSPMNPYKKCQIW</sequence>
<dbReference type="WBParaSite" id="RSKR_0000797200.1">
    <property type="protein sequence ID" value="RSKR_0000797200.1"/>
    <property type="gene ID" value="RSKR_0000797200"/>
</dbReference>
<organism evidence="1 2">
    <name type="scientific">Rhabditophanes sp. KR3021</name>
    <dbReference type="NCBI Taxonomy" id="114890"/>
    <lineage>
        <taxon>Eukaryota</taxon>
        <taxon>Metazoa</taxon>
        <taxon>Ecdysozoa</taxon>
        <taxon>Nematoda</taxon>
        <taxon>Chromadorea</taxon>
        <taxon>Rhabditida</taxon>
        <taxon>Tylenchina</taxon>
        <taxon>Panagrolaimomorpha</taxon>
        <taxon>Strongyloidoidea</taxon>
        <taxon>Alloionematidae</taxon>
        <taxon>Rhabditophanes</taxon>
    </lineage>
</organism>
<evidence type="ECO:0000313" key="1">
    <source>
        <dbReference type="Proteomes" id="UP000095286"/>
    </source>
</evidence>
<evidence type="ECO:0000313" key="2">
    <source>
        <dbReference type="WBParaSite" id="RSKR_0000797200.1"/>
    </source>
</evidence>
<name>A0AC35U5P2_9BILA</name>
<accession>A0AC35U5P2</accession>
<protein>
    <submittedName>
        <fullName evidence="2">Peptidase_M13 domain-containing protein</fullName>
    </submittedName>
</protein>
<proteinExistence type="predicted"/>
<reference evidence="2" key="1">
    <citation type="submission" date="2016-11" db="UniProtKB">
        <authorList>
            <consortium name="WormBaseParasite"/>
        </authorList>
    </citation>
    <scope>IDENTIFICATION</scope>
    <source>
        <strain evidence="2">KR3021</strain>
    </source>
</reference>